<feature type="region of interest" description="Disordered" evidence="1">
    <location>
        <begin position="1"/>
        <end position="35"/>
    </location>
</feature>
<name>A0AAV6H5E8_9TELE</name>
<dbReference type="GO" id="GO:0043240">
    <property type="term" value="C:Fanconi anaemia nuclear complex"/>
    <property type="evidence" value="ECO:0007669"/>
    <property type="project" value="TreeGrafter"/>
</dbReference>
<dbReference type="InterPro" id="IPR031490">
    <property type="entry name" value="UBZ2_FAAP20"/>
</dbReference>
<evidence type="ECO:0000256" key="1">
    <source>
        <dbReference type="SAM" id="MobiDB-lite"/>
    </source>
</evidence>
<protein>
    <recommendedName>
        <fullName evidence="2">UBZ2-type domain-containing protein</fullName>
    </recommendedName>
</protein>
<dbReference type="Pfam" id="PF15750">
    <property type="entry name" value="UBZ_FAAP20"/>
    <property type="match status" value="1"/>
</dbReference>
<dbReference type="EMBL" id="JADWDJ010000004">
    <property type="protein sequence ID" value="KAG5282505.1"/>
    <property type="molecule type" value="Genomic_DNA"/>
</dbReference>
<dbReference type="PANTHER" id="PTHR37862">
    <property type="entry name" value="FANCONI ANEMIA CORE COMPLEX-ASSOCIATED PROTEIN 20"/>
    <property type="match status" value="1"/>
</dbReference>
<feature type="compositionally biased region" description="Low complexity" evidence="1">
    <location>
        <begin position="192"/>
        <end position="207"/>
    </location>
</feature>
<dbReference type="AlphaFoldDB" id="A0AAV6H5E8"/>
<organism evidence="3 4">
    <name type="scientific">Alosa alosa</name>
    <name type="common">allis shad</name>
    <dbReference type="NCBI Taxonomy" id="278164"/>
    <lineage>
        <taxon>Eukaryota</taxon>
        <taxon>Metazoa</taxon>
        <taxon>Chordata</taxon>
        <taxon>Craniata</taxon>
        <taxon>Vertebrata</taxon>
        <taxon>Euteleostomi</taxon>
        <taxon>Actinopterygii</taxon>
        <taxon>Neopterygii</taxon>
        <taxon>Teleostei</taxon>
        <taxon>Clupei</taxon>
        <taxon>Clupeiformes</taxon>
        <taxon>Clupeoidei</taxon>
        <taxon>Clupeidae</taxon>
        <taxon>Alosa</taxon>
    </lineage>
</organism>
<dbReference type="InterPro" id="IPR052689">
    <property type="entry name" value="FA_core_complex_assoc"/>
</dbReference>
<keyword evidence="4" id="KW-1185">Reference proteome</keyword>
<dbReference type="PROSITE" id="PS51906">
    <property type="entry name" value="ZF_UBZ2"/>
    <property type="match status" value="1"/>
</dbReference>
<feature type="compositionally biased region" description="Gly residues" evidence="1">
    <location>
        <begin position="243"/>
        <end position="257"/>
    </location>
</feature>
<evidence type="ECO:0000313" key="3">
    <source>
        <dbReference type="EMBL" id="KAG5282505.1"/>
    </source>
</evidence>
<evidence type="ECO:0000259" key="2">
    <source>
        <dbReference type="PROSITE" id="PS51906"/>
    </source>
</evidence>
<sequence>MTEKHPVSKLKRRKTSLEECKSEQPHRTVPRESMGSFLALQEQRPSCNRAAYCPSGVVQDVQDWWAQPGLPPERLWALTLQAFSAQPPEPSATEQLPELPSPHTQTCARVKPAEWRWCCLGDEVGALPERPTVAQRVPASAASSAASPRARAGQEGEEDEEEVDGGRRSGPVTVPTEASQRWSQGGGRGRRGIAAATSRPAASSASSLAAATDARAKGWRESAAGTAATATAGVTLDAFFGGGGGRGGGRGGGGGGQGKEEGIKRRPTDQRSGTQAPPTPSPGQQGASAGAGGAGVRGLECCPMCLMPFPAGFTQMDCDGHLAQCLSEMNTDMVW</sequence>
<reference evidence="3" key="1">
    <citation type="submission" date="2020-10" db="EMBL/GenBank/DDBJ databases">
        <title>Chromosome-scale genome assembly of the Allis shad, Alosa alosa.</title>
        <authorList>
            <person name="Margot Z."/>
            <person name="Christophe K."/>
            <person name="Cabau C."/>
            <person name="Louis A."/>
            <person name="Berthelot C."/>
            <person name="Parey E."/>
            <person name="Roest Crollius H."/>
            <person name="Montfort J."/>
            <person name="Robinson-Rechavi M."/>
            <person name="Bucao C."/>
            <person name="Bouchez O."/>
            <person name="Gislard M."/>
            <person name="Lluch J."/>
            <person name="Milhes M."/>
            <person name="Lampietro C."/>
            <person name="Lopez Roques C."/>
            <person name="Donnadieu C."/>
            <person name="Braasch I."/>
            <person name="Desvignes T."/>
            <person name="Postlethwait J."/>
            <person name="Bobe J."/>
            <person name="Guiguen Y."/>
        </authorList>
    </citation>
    <scope>NUCLEOTIDE SEQUENCE</scope>
    <source>
        <strain evidence="3">M-15738</strain>
        <tissue evidence="3">Blood</tissue>
    </source>
</reference>
<gene>
    <name evidence="3" type="ORF">AALO_G00056750</name>
</gene>
<dbReference type="Proteomes" id="UP000823561">
    <property type="component" value="Chromosome 4"/>
</dbReference>
<feature type="compositionally biased region" description="Basic and acidic residues" evidence="1">
    <location>
        <begin position="15"/>
        <end position="30"/>
    </location>
</feature>
<feature type="region of interest" description="Disordered" evidence="1">
    <location>
        <begin position="243"/>
        <end position="292"/>
    </location>
</feature>
<feature type="compositionally biased region" description="Basic and acidic residues" evidence="1">
    <location>
        <begin position="258"/>
        <end position="269"/>
    </location>
</feature>
<comment type="caution">
    <text evidence="3">The sequence shown here is derived from an EMBL/GenBank/DDBJ whole genome shotgun (WGS) entry which is preliminary data.</text>
</comment>
<proteinExistence type="predicted"/>
<dbReference type="PANTHER" id="PTHR37862:SF1">
    <property type="entry name" value="FANCONI ANEMIA CORE COMPLEX-ASSOCIATED PROTEIN 20"/>
    <property type="match status" value="1"/>
</dbReference>
<dbReference type="GO" id="GO:0043130">
    <property type="term" value="F:ubiquitin binding"/>
    <property type="evidence" value="ECO:0007669"/>
    <property type="project" value="InterPro"/>
</dbReference>
<feature type="region of interest" description="Disordered" evidence="1">
    <location>
        <begin position="135"/>
        <end position="207"/>
    </location>
</feature>
<accession>A0AAV6H5E8</accession>
<feature type="compositionally biased region" description="Low complexity" evidence="1">
    <location>
        <begin position="138"/>
        <end position="153"/>
    </location>
</feature>
<feature type="domain" description="UBZ2-type" evidence="2">
    <location>
        <begin position="299"/>
        <end position="335"/>
    </location>
</feature>
<evidence type="ECO:0000313" key="4">
    <source>
        <dbReference type="Proteomes" id="UP000823561"/>
    </source>
</evidence>